<evidence type="ECO:0000256" key="5">
    <source>
        <dbReference type="ARBA" id="ARBA00022679"/>
    </source>
</evidence>
<feature type="binding site" evidence="7 9">
    <location>
        <position position="83"/>
    </location>
    <ligand>
        <name>3-methyl-2-oxobutanoate</name>
        <dbReference type="ChEBI" id="CHEBI:11851"/>
    </ligand>
</feature>
<dbReference type="HAMAP" id="MF_00156">
    <property type="entry name" value="PanB"/>
    <property type="match status" value="1"/>
</dbReference>
<dbReference type="GO" id="GO:0005737">
    <property type="term" value="C:cytoplasm"/>
    <property type="evidence" value="ECO:0007669"/>
    <property type="project" value="UniProtKB-SubCell"/>
</dbReference>
<dbReference type="PANTHER" id="PTHR20881:SF0">
    <property type="entry name" value="3-METHYL-2-OXOBUTANOATE HYDROXYMETHYLTRANSFERASE"/>
    <property type="match status" value="1"/>
</dbReference>
<feature type="binding site" evidence="7 9">
    <location>
        <position position="112"/>
    </location>
    <ligand>
        <name>3-methyl-2-oxobutanoate</name>
        <dbReference type="ChEBI" id="CHEBI:11851"/>
    </ligand>
</feature>
<dbReference type="FunFam" id="3.20.20.60:FF:000003">
    <property type="entry name" value="3-methyl-2-oxobutanoate hydroxymethyltransferase"/>
    <property type="match status" value="1"/>
</dbReference>
<dbReference type="Gene3D" id="3.20.20.60">
    <property type="entry name" value="Phosphoenolpyruvate-binding domains"/>
    <property type="match status" value="1"/>
</dbReference>
<keyword evidence="11" id="KW-0489">Methyltransferase</keyword>
<dbReference type="InterPro" id="IPR040442">
    <property type="entry name" value="Pyrv_kinase-like_dom_sf"/>
</dbReference>
<comment type="pathway">
    <text evidence="1 7">Cofactor biosynthesis; (R)-pantothenate biosynthesis; (R)-pantoate from 3-methyl-2-oxobutanoate: step 1/2.</text>
</comment>
<feature type="binding site" evidence="7 9">
    <location>
        <begin position="44"/>
        <end position="45"/>
    </location>
    <ligand>
        <name>3-methyl-2-oxobutanoate</name>
        <dbReference type="ChEBI" id="CHEBI:11851"/>
    </ligand>
</feature>
<sequence length="261" mass="27958">MHKKIARWVQDKQNGIKRAVVTAYDYPFSRCAAEAGVHGVLVGDSLGMVVTGADDTLGVTLEQMVYHTRMVARGAGDCLVFADLPFGTYEKGPEQAWDAAVALLRAGADVIKLEGGAEMAPTVAFCAERGVNICAHIGLTPQRVRQWGSFQRQGTDADSARRLQTDAGALVEAGARFVVLEAVPDALAANITLDIAIPTIGIGAGPDTDAQVLVMHDLLGLSAKSPPFARRYIEGSQIMRDALAEYVRDVGNHEFPPRRKC</sequence>
<evidence type="ECO:0000256" key="6">
    <source>
        <dbReference type="ARBA" id="ARBA00056497"/>
    </source>
</evidence>
<feature type="active site" description="Proton acceptor" evidence="7 8">
    <location>
        <position position="181"/>
    </location>
</feature>
<comment type="similarity">
    <text evidence="2 7">Belongs to the PanB family.</text>
</comment>
<feature type="binding site" evidence="7 10">
    <location>
        <position position="44"/>
    </location>
    <ligand>
        <name>Mg(2+)</name>
        <dbReference type="ChEBI" id="CHEBI:18420"/>
    </ligand>
</feature>
<evidence type="ECO:0000313" key="13">
    <source>
        <dbReference type="Proteomes" id="UP000193925"/>
    </source>
</evidence>
<dbReference type="EMBL" id="CCCS020000001">
    <property type="protein sequence ID" value="CDQ12357.1"/>
    <property type="molecule type" value="Genomic_DNA"/>
</dbReference>
<comment type="subunit">
    <text evidence="3 7">Homodecamer; pentamer of dimers.</text>
</comment>
<evidence type="ECO:0000256" key="1">
    <source>
        <dbReference type="ARBA" id="ARBA00005033"/>
    </source>
</evidence>
<gene>
    <name evidence="7 11" type="primary">panB</name>
    <name evidence="11" type="ORF">AFERRI_10180</name>
    <name evidence="12" type="ORF">AFERRI_11136</name>
</gene>
<reference evidence="11" key="2">
    <citation type="submission" date="2014-07" db="EMBL/GenBank/DDBJ databases">
        <title>Initial genome analysis of the psychrotolerant acidophile Acidithiobacillus ferrivorans CF27: insights into iron and sulfur oxidation pathways and into biofilm formation.</title>
        <authorList>
            <person name="Talla E."/>
            <person name="Hedrich S."/>
            <person name="Mangenot S."/>
            <person name="Ji B."/>
            <person name="Johnson D.B."/>
            <person name="Barbe V."/>
            <person name="Bonnefoy V."/>
        </authorList>
    </citation>
    <scope>NUCLEOTIDE SEQUENCE [LARGE SCALE GENOMIC DNA]</scope>
    <source>
        <strain evidence="11">CF27</strain>
    </source>
</reference>
<dbReference type="GO" id="GO:0015940">
    <property type="term" value="P:pantothenate biosynthetic process"/>
    <property type="evidence" value="ECO:0007669"/>
    <property type="project" value="UniProtKB-UniRule"/>
</dbReference>
<organism evidence="11">
    <name type="scientific">Acidithiobacillus ferrivorans</name>
    <dbReference type="NCBI Taxonomy" id="160808"/>
    <lineage>
        <taxon>Bacteria</taxon>
        <taxon>Pseudomonadati</taxon>
        <taxon>Pseudomonadota</taxon>
        <taxon>Acidithiobacillia</taxon>
        <taxon>Acidithiobacillales</taxon>
        <taxon>Acidithiobacillaceae</taxon>
        <taxon>Acidithiobacillus</taxon>
    </lineage>
</organism>
<dbReference type="InterPro" id="IPR015813">
    <property type="entry name" value="Pyrv/PenolPyrv_kinase-like_dom"/>
</dbReference>
<reference evidence="12 13" key="3">
    <citation type="submission" date="2017-03" db="EMBL/GenBank/DDBJ databases">
        <authorList>
            <person name="Regsiter A."/>
            <person name="William W."/>
        </authorList>
    </citation>
    <scope>NUCLEOTIDE SEQUENCE [LARGE SCALE GENOMIC DNA]</scope>
    <source>
        <strain evidence="12">PRJEB5721</strain>
    </source>
</reference>
<evidence type="ECO:0000256" key="10">
    <source>
        <dbReference type="PIRSR" id="PIRSR000388-3"/>
    </source>
</evidence>
<evidence type="ECO:0000313" key="12">
    <source>
        <dbReference type="EMBL" id="SMH65101.1"/>
    </source>
</evidence>
<keyword evidence="4 7" id="KW-0566">Pantothenate biosynthesis</keyword>
<name>A0A060UUP9_9PROT</name>
<dbReference type="AlphaFoldDB" id="A0A060UUP9"/>
<dbReference type="PIRSF" id="PIRSF000388">
    <property type="entry name" value="Pantoate_hydroxy_MeTrfase"/>
    <property type="match status" value="1"/>
</dbReference>
<evidence type="ECO:0000256" key="3">
    <source>
        <dbReference type="ARBA" id="ARBA00011424"/>
    </source>
</evidence>
<dbReference type="InterPro" id="IPR003700">
    <property type="entry name" value="Pantoate_hydroxy_MeTrfase"/>
</dbReference>
<dbReference type="GO" id="GO:0032259">
    <property type="term" value="P:methylation"/>
    <property type="evidence" value="ECO:0007669"/>
    <property type="project" value="UniProtKB-KW"/>
</dbReference>
<dbReference type="EC" id="2.1.2.11" evidence="7"/>
<evidence type="ECO:0000256" key="4">
    <source>
        <dbReference type="ARBA" id="ARBA00022655"/>
    </source>
</evidence>
<feature type="binding site" evidence="7 10">
    <location>
        <position position="114"/>
    </location>
    <ligand>
        <name>Mg(2+)</name>
        <dbReference type="ChEBI" id="CHEBI:18420"/>
    </ligand>
</feature>
<comment type="function">
    <text evidence="6 7">Catalyzes the reversible reaction in which hydroxymethyl group from 5,10-methylenetetrahydrofolate is transferred onto alpha-ketoisovalerate to form ketopantoate.</text>
</comment>
<dbReference type="RefSeq" id="WP_035190320.1">
    <property type="nucleotide sequence ID" value="NZ_CCCS020000001.1"/>
</dbReference>
<keyword evidence="7 10" id="KW-0479">Metal-binding</keyword>
<comment type="subcellular location">
    <subcellularLocation>
        <location evidence="7">Cytoplasm</location>
    </subcellularLocation>
</comment>
<accession>A0A060UUP9</accession>
<dbReference type="EMBL" id="LT841305">
    <property type="protein sequence ID" value="SMH65101.1"/>
    <property type="molecule type" value="Genomic_DNA"/>
</dbReference>
<keyword evidence="7 10" id="KW-0460">Magnesium</keyword>
<reference evidence="11" key="1">
    <citation type="submission" date="2014-03" db="EMBL/GenBank/DDBJ databases">
        <authorList>
            <person name="Genoscope - CEA"/>
        </authorList>
    </citation>
    <scope>NUCLEOTIDE SEQUENCE [LARGE SCALE GENOMIC DNA]</scope>
    <source>
        <strain evidence="11">CF27</strain>
    </source>
</reference>
<dbReference type="NCBIfam" id="TIGR00222">
    <property type="entry name" value="panB"/>
    <property type="match status" value="1"/>
</dbReference>
<dbReference type="Proteomes" id="UP000193925">
    <property type="component" value="Chromosome AFERRI"/>
</dbReference>
<dbReference type="PANTHER" id="PTHR20881">
    <property type="entry name" value="3-METHYL-2-OXOBUTANOATE HYDROXYMETHYLTRANSFERASE"/>
    <property type="match status" value="1"/>
</dbReference>
<keyword evidence="5 7" id="KW-0808">Transferase</keyword>
<dbReference type="Pfam" id="PF02548">
    <property type="entry name" value="Pantoate_transf"/>
    <property type="match status" value="1"/>
</dbReference>
<comment type="catalytic activity">
    <reaction evidence="7">
        <text>(6R)-5,10-methylene-5,6,7,8-tetrahydrofolate + 3-methyl-2-oxobutanoate + H2O = 2-dehydropantoate + (6S)-5,6,7,8-tetrahydrofolate</text>
        <dbReference type="Rhea" id="RHEA:11824"/>
        <dbReference type="ChEBI" id="CHEBI:11561"/>
        <dbReference type="ChEBI" id="CHEBI:11851"/>
        <dbReference type="ChEBI" id="CHEBI:15377"/>
        <dbReference type="ChEBI" id="CHEBI:15636"/>
        <dbReference type="ChEBI" id="CHEBI:57453"/>
        <dbReference type="EC" id="2.1.2.11"/>
    </reaction>
</comment>
<evidence type="ECO:0000256" key="7">
    <source>
        <dbReference type="HAMAP-Rule" id="MF_00156"/>
    </source>
</evidence>
<evidence type="ECO:0000256" key="2">
    <source>
        <dbReference type="ARBA" id="ARBA00008676"/>
    </source>
</evidence>
<evidence type="ECO:0000256" key="9">
    <source>
        <dbReference type="PIRSR" id="PIRSR000388-2"/>
    </source>
</evidence>
<dbReference type="NCBIfam" id="NF001452">
    <property type="entry name" value="PRK00311.1"/>
    <property type="match status" value="1"/>
</dbReference>
<protein>
    <recommendedName>
        <fullName evidence="7">3-methyl-2-oxobutanoate hydroxymethyltransferase</fullName>
        <ecNumber evidence="7">2.1.2.11</ecNumber>
    </recommendedName>
    <alternativeName>
        <fullName evidence="7">Ketopantoate hydroxymethyltransferase</fullName>
        <shortName evidence="7">KPHMT</shortName>
    </alternativeName>
</protein>
<evidence type="ECO:0000256" key="8">
    <source>
        <dbReference type="PIRSR" id="PIRSR000388-1"/>
    </source>
</evidence>
<dbReference type="SUPFAM" id="SSF51621">
    <property type="entry name" value="Phosphoenolpyruvate/pyruvate domain"/>
    <property type="match status" value="1"/>
</dbReference>
<keyword evidence="7" id="KW-0963">Cytoplasm</keyword>
<evidence type="ECO:0000313" key="11">
    <source>
        <dbReference type="EMBL" id="CDQ12357.1"/>
    </source>
</evidence>
<dbReference type="GO" id="GO:0008168">
    <property type="term" value="F:methyltransferase activity"/>
    <property type="evidence" value="ECO:0007669"/>
    <property type="project" value="UniProtKB-KW"/>
</dbReference>
<comment type="cofactor">
    <cofactor evidence="7 10">
        <name>Mg(2+)</name>
        <dbReference type="ChEBI" id="CHEBI:18420"/>
    </cofactor>
    <text evidence="7 10">Binds 1 Mg(2+) ion per subunit.</text>
</comment>
<dbReference type="GO" id="GO:0000287">
    <property type="term" value="F:magnesium ion binding"/>
    <property type="evidence" value="ECO:0007669"/>
    <property type="project" value="TreeGrafter"/>
</dbReference>
<feature type="binding site" evidence="7 10">
    <location>
        <position position="83"/>
    </location>
    <ligand>
        <name>Mg(2+)</name>
        <dbReference type="ChEBI" id="CHEBI:18420"/>
    </ligand>
</feature>
<dbReference type="CDD" id="cd06557">
    <property type="entry name" value="KPHMT-like"/>
    <property type="match status" value="1"/>
</dbReference>
<proteinExistence type="inferred from homology"/>
<dbReference type="GO" id="GO:0003864">
    <property type="term" value="F:3-methyl-2-oxobutanoate hydroxymethyltransferase activity"/>
    <property type="evidence" value="ECO:0007669"/>
    <property type="project" value="UniProtKB-UniRule"/>
</dbReference>
<keyword evidence="13" id="KW-1185">Reference proteome</keyword>
<dbReference type="UniPathway" id="UPA00028">
    <property type="reaction ID" value="UER00003"/>
</dbReference>